<dbReference type="SUPFAM" id="SSF56935">
    <property type="entry name" value="Porins"/>
    <property type="match status" value="1"/>
</dbReference>
<dbReference type="NCBIfam" id="TIGR01783">
    <property type="entry name" value="TonB-siderophor"/>
    <property type="match status" value="1"/>
</dbReference>
<dbReference type="PANTHER" id="PTHR32552">
    <property type="entry name" value="FERRICHROME IRON RECEPTOR-RELATED"/>
    <property type="match status" value="1"/>
</dbReference>
<evidence type="ECO:0000256" key="10">
    <source>
        <dbReference type="PROSITE-ProRule" id="PRU01360"/>
    </source>
</evidence>
<dbReference type="EMBL" id="CP001103">
    <property type="protein sequence ID" value="AEA99387.1"/>
    <property type="molecule type" value="Genomic_DNA"/>
</dbReference>
<dbReference type="CDD" id="cd01347">
    <property type="entry name" value="ligand_gated_channel"/>
    <property type="match status" value="1"/>
</dbReference>
<evidence type="ECO:0000256" key="1">
    <source>
        <dbReference type="ARBA" id="ARBA00004571"/>
    </source>
</evidence>
<dbReference type="GO" id="GO:0015891">
    <property type="term" value="P:siderophore transport"/>
    <property type="evidence" value="ECO:0007669"/>
    <property type="project" value="InterPro"/>
</dbReference>
<feature type="domain" description="TonB-dependent receptor-like beta-barrel" evidence="12">
    <location>
        <begin position="241"/>
        <end position="689"/>
    </location>
</feature>
<evidence type="ECO:0000256" key="6">
    <source>
        <dbReference type="ARBA" id="ARBA00023077"/>
    </source>
</evidence>
<gene>
    <name evidence="14" type="ordered locus">MADE_1016295</name>
</gene>
<reference evidence="14 15" key="2">
    <citation type="journal article" date="2015" name="Antonie Van Leeuwenhoek">
        <title>Ecophysiological diversity of a novel member of the genus Alteromonas, and description of Alteromonas mediterranea sp. nov.</title>
        <authorList>
            <person name="Ivanova E.P."/>
            <person name="Lopez-Perez M."/>
            <person name="Zabalos M."/>
            <person name="Nguyen S.H."/>
            <person name="Webb H.K."/>
            <person name="Ryan J."/>
            <person name="Lagutin K."/>
            <person name="Vyssotski M."/>
            <person name="Crawford R.J."/>
            <person name="Rodriguez-Valera F."/>
        </authorList>
    </citation>
    <scope>NUCLEOTIDE SEQUENCE [LARGE SCALE GENOMIC DNA]</scope>
    <source>
        <strain evidence="15">DSM 17117 / CIP 110805 / LMG 28347 / Deep ecotype</strain>
    </source>
</reference>
<dbReference type="InterPro" id="IPR037066">
    <property type="entry name" value="Plug_dom_sf"/>
</dbReference>
<dbReference type="AlphaFoldDB" id="F2G3J0"/>
<dbReference type="PROSITE" id="PS52016">
    <property type="entry name" value="TONB_DEPENDENT_REC_3"/>
    <property type="match status" value="1"/>
</dbReference>
<evidence type="ECO:0000313" key="14">
    <source>
        <dbReference type="EMBL" id="AEA99387.1"/>
    </source>
</evidence>
<dbReference type="KEGG" id="amc:MADE_1016295"/>
<keyword evidence="8 14" id="KW-0675">Receptor</keyword>
<keyword evidence="5 10" id="KW-0812">Transmembrane</keyword>
<keyword evidence="15" id="KW-1185">Reference proteome</keyword>
<feature type="domain" description="TonB-dependent receptor plug" evidence="13">
    <location>
        <begin position="66"/>
        <end position="168"/>
    </location>
</feature>
<evidence type="ECO:0000313" key="15">
    <source>
        <dbReference type="Proteomes" id="UP000001870"/>
    </source>
</evidence>
<name>F2G3J0_ALTMD</name>
<dbReference type="Pfam" id="PF07715">
    <property type="entry name" value="Plug"/>
    <property type="match status" value="1"/>
</dbReference>
<accession>F2G3J0</accession>
<sequence length="720" mass="81072">MFTNPAEDSLNLLMLNSKIPFLFSLVGLSVNAAAQSSKSSLQDAHDELEHIEVKRHFQPYRGNVPLIDTPQAIDRITADTLANEGITRFIDALDFAPTIVRQNNSGGMFDSFAIRGFSGDENNPSGYLINGFNVRGYSGNRSTVNVQTIEVMKGPGSALYGQGEPGGTINIITKKPQFEEQGYVQATVGNFDKKHVEFDYTNGISSDMAYRINGSYEDSDTYRDNVFFKNLNLNPSFIWNLSGHTSLSYQMEILDQEKPLDRGVFILNNDFDAVDAEDFYGDIRDSAHEVKAFGHQLVLNHELNHNWHFLSGFAYRDSSFEGQSSDTELSDGRQLLYTDPSVLSRQRRTRDYQAQDLSLRFELSGVVDVAGFVNNVLFGLDYYNYHIDTDYRRWRTAWGAGDTTYSIDPENPDYTIFRPDVTPTTLTAEKQKGLGFYAQDVIELTDATKLLVGFRVDKFEQDIFNKLSEEGQEQDQTEVTPRFGFVYEINHAVSLYTSYAEGFRPNPGLDSDRNAFDPEETTSFEVGAKWENIADRFSGSIAIFDAAKTNMLTAEPNTGFSATLGEVESQGVEFQLTTDLTSDIRLDMAYAYIDAKTANEVNNLDWGVSIPKGSRLINIAKHSGYISLNHFTRVFEKEAFFGVTMRYVGDRLGQTTDPTFILPSYTLVNLAGSVNISDALSMRFDVNNLFDRDYFENSYHQLWTMPGSPTNYTVSVKYQF</sequence>
<dbReference type="Gene3D" id="2.170.130.10">
    <property type="entry name" value="TonB-dependent receptor, plug domain"/>
    <property type="match status" value="1"/>
</dbReference>
<evidence type="ECO:0000256" key="4">
    <source>
        <dbReference type="ARBA" id="ARBA00022452"/>
    </source>
</evidence>
<evidence type="ECO:0000259" key="12">
    <source>
        <dbReference type="Pfam" id="PF00593"/>
    </source>
</evidence>
<dbReference type="InterPro" id="IPR012910">
    <property type="entry name" value="Plug_dom"/>
</dbReference>
<dbReference type="Proteomes" id="UP000001870">
    <property type="component" value="Chromosome"/>
</dbReference>
<evidence type="ECO:0000256" key="7">
    <source>
        <dbReference type="ARBA" id="ARBA00023136"/>
    </source>
</evidence>
<evidence type="ECO:0000259" key="13">
    <source>
        <dbReference type="Pfam" id="PF07715"/>
    </source>
</evidence>
<comment type="similarity">
    <text evidence="2 10 11">Belongs to the TonB-dependent receptor family.</text>
</comment>
<evidence type="ECO:0000256" key="5">
    <source>
        <dbReference type="ARBA" id="ARBA00022692"/>
    </source>
</evidence>
<protein>
    <submittedName>
        <fullName evidence="14">TonB-denpendent receptor</fullName>
    </submittedName>
</protein>
<dbReference type="Gene3D" id="2.40.170.20">
    <property type="entry name" value="TonB-dependent receptor, beta-barrel domain"/>
    <property type="match status" value="1"/>
</dbReference>
<dbReference type="PANTHER" id="PTHR32552:SF90">
    <property type="entry name" value="METAL-PSEUDOPALINE RECEPTOR CNTO"/>
    <property type="match status" value="1"/>
</dbReference>
<dbReference type="InterPro" id="IPR000531">
    <property type="entry name" value="Beta-barrel_TonB"/>
</dbReference>
<keyword evidence="6 11" id="KW-0798">TonB box</keyword>
<dbReference type="Pfam" id="PF00593">
    <property type="entry name" value="TonB_dep_Rec_b-barrel"/>
    <property type="match status" value="1"/>
</dbReference>
<organism evidence="14 15">
    <name type="scientific">Alteromonas mediterranea (strain DSM 17117 / CIP 110805 / LMG 28347 / Deep ecotype)</name>
    <dbReference type="NCBI Taxonomy" id="1774373"/>
    <lineage>
        <taxon>Bacteria</taxon>
        <taxon>Pseudomonadati</taxon>
        <taxon>Pseudomonadota</taxon>
        <taxon>Gammaproteobacteria</taxon>
        <taxon>Alteromonadales</taxon>
        <taxon>Alteromonadaceae</taxon>
        <taxon>Alteromonas/Salinimonas group</taxon>
        <taxon>Alteromonas</taxon>
    </lineage>
</organism>
<dbReference type="GO" id="GO:0009279">
    <property type="term" value="C:cell outer membrane"/>
    <property type="evidence" value="ECO:0007669"/>
    <property type="project" value="UniProtKB-SubCell"/>
</dbReference>
<dbReference type="InterPro" id="IPR010105">
    <property type="entry name" value="TonB_sidphr_rcpt"/>
</dbReference>
<dbReference type="GO" id="GO:0038023">
    <property type="term" value="F:signaling receptor activity"/>
    <property type="evidence" value="ECO:0007669"/>
    <property type="project" value="InterPro"/>
</dbReference>
<evidence type="ECO:0000256" key="2">
    <source>
        <dbReference type="ARBA" id="ARBA00009810"/>
    </source>
</evidence>
<evidence type="ECO:0000256" key="9">
    <source>
        <dbReference type="ARBA" id="ARBA00023237"/>
    </source>
</evidence>
<keyword evidence="4 10" id="KW-1134">Transmembrane beta strand</keyword>
<reference evidence="14 15" key="1">
    <citation type="journal article" date="2008" name="ISME J.">
        <title>Comparative genomics of two ecotypes of the marine planktonic copiotroph Alteromonas macleodii suggests alternative lifestyles associated with different kinds of particulate organic matter.</title>
        <authorList>
            <person name="Ivars-Martinez E."/>
            <person name="Martin-Cuadrado A.B."/>
            <person name="D'Auria G."/>
            <person name="Mira A."/>
            <person name="Ferriera S."/>
            <person name="Johnson J."/>
            <person name="Friedman R."/>
            <person name="Rodriguez-Valera F."/>
        </authorList>
    </citation>
    <scope>NUCLEOTIDE SEQUENCE [LARGE SCALE GENOMIC DNA]</scope>
    <source>
        <strain evidence="15">DSM 17117 / CIP 110805 / LMG 28347 / Deep ecotype</strain>
    </source>
</reference>
<keyword evidence="7 10" id="KW-0472">Membrane</keyword>
<dbReference type="InterPro" id="IPR036942">
    <property type="entry name" value="Beta-barrel_TonB_sf"/>
</dbReference>
<proteinExistence type="inferred from homology"/>
<evidence type="ECO:0000256" key="3">
    <source>
        <dbReference type="ARBA" id="ARBA00022448"/>
    </source>
</evidence>
<comment type="subcellular location">
    <subcellularLocation>
        <location evidence="1 10">Cell outer membrane</location>
        <topology evidence="1 10">Multi-pass membrane protein</topology>
    </subcellularLocation>
</comment>
<dbReference type="GO" id="GO:0015344">
    <property type="term" value="F:siderophore uptake transmembrane transporter activity"/>
    <property type="evidence" value="ECO:0007669"/>
    <property type="project" value="TreeGrafter"/>
</dbReference>
<evidence type="ECO:0000256" key="11">
    <source>
        <dbReference type="RuleBase" id="RU003357"/>
    </source>
</evidence>
<dbReference type="HOGENOM" id="CLU_008287_9_4_6"/>
<evidence type="ECO:0000256" key="8">
    <source>
        <dbReference type="ARBA" id="ARBA00023170"/>
    </source>
</evidence>
<keyword evidence="9 10" id="KW-0998">Cell outer membrane</keyword>
<dbReference type="RefSeq" id="WP_012519677.1">
    <property type="nucleotide sequence ID" value="NC_011138.3"/>
</dbReference>
<keyword evidence="3 10" id="KW-0813">Transport</keyword>
<dbReference type="InterPro" id="IPR039426">
    <property type="entry name" value="TonB-dep_rcpt-like"/>
</dbReference>